<dbReference type="InterPro" id="IPR001650">
    <property type="entry name" value="Helicase_C-like"/>
</dbReference>
<protein>
    <recommendedName>
        <fullName evidence="6">Helicase</fullName>
    </recommendedName>
</protein>
<dbReference type="GO" id="GO:0016787">
    <property type="term" value="F:hydrolase activity"/>
    <property type="evidence" value="ECO:0007669"/>
    <property type="project" value="InterPro"/>
</dbReference>
<evidence type="ECO:0000259" key="3">
    <source>
        <dbReference type="SMART" id="SM00490"/>
    </source>
</evidence>
<dbReference type="PATRIC" id="fig|1526658.3.peg.1476"/>
<dbReference type="EMBL" id="LGSZ01000050">
    <property type="protein sequence ID" value="KPH79408.1"/>
    <property type="molecule type" value="Genomic_DNA"/>
</dbReference>
<evidence type="ECO:0008006" key="6">
    <source>
        <dbReference type="Google" id="ProtNLM"/>
    </source>
</evidence>
<name>A0A0N1F341_9HYPH</name>
<accession>A0A0N1F341</accession>
<dbReference type="SMART" id="SM00487">
    <property type="entry name" value="DEXDc"/>
    <property type="match status" value="1"/>
</dbReference>
<comment type="caution">
    <text evidence="4">The sequence shown here is derived from an EMBL/GenBank/DDBJ whole genome shotgun (WGS) entry which is preliminary data.</text>
</comment>
<dbReference type="InterPro" id="IPR006935">
    <property type="entry name" value="Helicase/UvrB_N"/>
</dbReference>
<reference evidence="4 5" key="1">
    <citation type="submission" date="2015-07" db="EMBL/GenBank/DDBJ databases">
        <title>Whole genome sequencing of Bosea vaviloviae isolated from cave pool.</title>
        <authorList>
            <person name="Tan N.E.H."/>
            <person name="Lee Y.P."/>
            <person name="Gan H.M."/>
            <person name="Barton H."/>
            <person name="Savka M.A."/>
        </authorList>
    </citation>
    <scope>NUCLEOTIDE SEQUENCE [LARGE SCALE GENOMIC DNA]</scope>
    <source>
        <strain evidence="4 5">SD260</strain>
    </source>
</reference>
<feature type="domain" description="Helicase ATP-binding" evidence="2">
    <location>
        <begin position="2"/>
        <end position="308"/>
    </location>
</feature>
<dbReference type="InterPro" id="IPR003593">
    <property type="entry name" value="AAA+_ATPase"/>
</dbReference>
<keyword evidence="5" id="KW-1185">Reference proteome</keyword>
<dbReference type="RefSeq" id="WP_054210679.1">
    <property type="nucleotide sequence ID" value="NZ_LGSZ01000050.1"/>
</dbReference>
<dbReference type="AlphaFoldDB" id="A0A0N1F341"/>
<gene>
    <name evidence="4" type="ORF">AE618_19235</name>
</gene>
<evidence type="ECO:0000259" key="2">
    <source>
        <dbReference type="SMART" id="SM00487"/>
    </source>
</evidence>
<dbReference type="Pfam" id="PF04851">
    <property type="entry name" value="ResIII"/>
    <property type="match status" value="1"/>
</dbReference>
<proteinExistence type="predicted"/>
<dbReference type="Proteomes" id="UP000037822">
    <property type="component" value="Unassembled WGS sequence"/>
</dbReference>
<dbReference type="InterPro" id="IPR014001">
    <property type="entry name" value="Helicase_ATP-bd"/>
</dbReference>
<dbReference type="Gene3D" id="3.40.50.300">
    <property type="entry name" value="P-loop containing nucleotide triphosphate hydrolases"/>
    <property type="match status" value="2"/>
</dbReference>
<evidence type="ECO:0000313" key="4">
    <source>
        <dbReference type="EMBL" id="KPH79408.1"/>
    </source>
</evidence>
<dbReference type="Pfam" id="PF00271">
    <property type="entry name" value="Helicase_C"/>
    <property type="match status" value="1"/>
</dbReference>
<dbReference type="SMART" id="SM00382">
    <property type="entry name" value="AAA"/>
    <property type="match status" value="1"/>
</dbReference>
<organism evidence="4 5">
    <name type="scientific">Bosea vaviloviae</name>
    <dbReference type="NCBI Taxonomy" id="1526658"/>
    <lineage>
        <taxon>Bacteria</taxon>
        <taxon>Pseudomonadati</taxon>
        <taxon>Pseudomonadota</taxon>
        <taxon>Alphaproteobacteria</taxon>
        <taxon>Hyphomicrobiales</taxon>
        <taxon>Boseaceae</taxon>
        <taxon>Bosea</taxon>
    </lineage>
</organism>
<dbReference type="SMART" id="SM00490">
    <property type="entry name" value="HELICc"/>
    <property type="match status" value="1"/>
</dbReference>
<dbReference type="GO" id="GO:0003677">
    <property type="term" value="F:DNA binding"/>
    <property type="evidence" value="ECO:0007669"/>
    <property type="project" value="InterPro"/>
</dbReference>
<feature type="domain" description="AAA+ ATPase" evidence="1">
    <location>
        <begin position="23"/>
        <end position="343"/>
    </location>
</feature>
<evidence type="ECO:0000313" key="5">
    <source>
        <dbReference type="Proteomes" id="UP000037822"/>
    </source>
</evidence>
<sequence>MTLERFQEATVEAAVEALTRQGGSRRFLIADEVGLGKTVSARAIASELQRQKGRALNVVYLCPNLDIASQNLGKLMALQENWPRPEDRLSLVLGKRPSSGRTDYRIYSYTPETSLPGWKPGQRTGRTAERDLIGSLLLKAAPTAWREIRAFDRARDGSKRRLFGPNLGEPPSYVKRPFEAALRELMGLERKKLDLGLQERLARWKDPLPEIILRCRAALAMAALRDPLIRPDLLILDEFHRYADLVMPTRAAPPDPHAAELHHIQRKLVEALVGKGENSPALLLLSATPYRLHRLDQGAIPGDRYGHFIGLVRFLHGAAGSSQGDRAESAIRAHHSALARRDDKPSALAEVGEAKRELEAALRPVIARTERATAISGEVFDRRVNEAVVEPGDLVTFRHLAHSVAKTKGAMRSWVQPLWSSVPYPAETLFNYNICKALNSDLPASTIASGKERPAHPHLRALVDNLIPKASTIDLDALTLPWLAPTRPWWTLGGRWGELASKGRLHGKSLLFSRYKGTPTAVAAWLSGEVDRRSEHRRDKGKTAAFLRPTAKAPWPLVALFMPFPTLSLAFEPVRGGNLGLDEVRRRARAELEKWLRSKGISVAPADGAPRKPWRLAFDLEQAVGAAPAITAALRQLRKLVEPNSWLRKTPTRSATKAEIIALADWMLGAPGIVVARTLRRHEPDVTRNSDRTMREFRFAWGQLRPYLGQRQFAASMQNAKRLRRTGGYPEALRQAVLDGGLEATLDEHVAVTKLVGSGGALDILEKCIVGRPGRVQRRTTRGLRSARVHAAVPYLGAERRNDRSKDNRKMRSDILREGFNSPFWPHVLATTSIGQEGLDFHVWCDRVVHWDLPRNAVDFEQREGRISRYASLPVRRALAERYGGAASAPWSSPFQAIFDTARVAKRDGLGLERWWSPAGHNPTSVTFSMPFSLGGLRLKRLQDELVNYRLALGQPEPHLFEAMIEHFELPRNEARRLALNLSPAVSIPL</sequence>
<evidence type="ECO:0000259" key="1">
    <source>
        <dbReference type="SMART" id="SM00382"/>
    </source>
</evidence>
<feature type="domain" description="Helicase C-terminal" evidence="3">
    <location>
        <begin position="763"/>
        <end position="871"/>
    </location>
</feature>
<dbReference type="InterPro" id="IPR027417">
    <property type="entry name" value="P-loop_NTPase"/>
</dbReference>
<dbReference type="SUPFAM" id="SSF52540">
    <property type="entry name" value="P-loop containing nucleoside triphosphate hydrolases"/>
    <property type="match status" value="2"/>
</dbReference>
<dbReference type="GO" id="GO:0005524">
    <property type="term" value="F:ATP binding"/>
    <property type="evidence" value="ECO:0007669"/>
    <property type="project" value="InterPro"/>
</dbReference>